<protein>
    <submittedName>
        <fullName evidence="2">Uncharacterized protein</fullName>
    </submittedName>
</protein>
<accession>A0A0A9HCA0</accession>
<proteinExistence type="predicted"/>
<sequence length="136" mass="14825">MVHTDAGRCRCSNSPRSRWQWRRHTSHSYPNPAPAGLSPHSGTRNCEGHSGRHLRPRHPTPAAPRLTLASNCQAQAAPGTTPHCTSHHHRPLAPTHSAPGSSTCQLKSKLPRLRRTSGSPMAEMVPSPLRPPNRSP</sequence>
<feature type="region of interest" description="Disordered" evidence="1">
    <location>
        <begin position="1"/>
        <end position="136"/>
    </location>
</feature>
<dbReference type="EMBL" id="GBRH01163514">
    <property type="protein sequence ID" value="JAE34382.1"/>
    <property type="molecule type" value="Transcribed_RNA"/>
</dbReference>
<evidence type="ECO:0000256" key="1">
    <source>
        <dbReference type="SAM" id="MobiDB-lite"/>
    </source>
</evidence>
<dbReference type="AlphaFoldDB" id="A0A0A9HCA0"/>
<reference evidence="2" key="1">
    <citation type="submission" date="2014-09" db="EMBL/GenBank/DDBJ databases">
        <authorList>
            <person name="Magalhaes I.L.F."/>
            <person name="Oliveira U."/>
            <person name="Santos F.R."/>
            <person name="Vidigal T.H.D.A."/>
            <person name="Brescovit A.D."/>
            <person name="Santos A.J."/>
        </authorList>
    </citation>
    <scope>NUCLEOTIDE SEQUENCE</scope>
    <source>
        <tissue evidence="2">Shoot tissue taken approximately 20 cm above the soil surface</tissue>
    </source>
</reference>
<reference evidence="2" key="2">
    <citation type="journal article" date="2015" name="Data Brief">
        <title>Shoot transcriptome of the giant reed, Arundo donax.</title>
        <authorList>
            <person name="Barrero R.A."/>
            <person name="Guerrero F.D."/>
            <person name="Moolhuijzen P."/>
            <person name="Goolsby J.A."/>
            <person name="Tidwell J."/>
            <person name="Bellgard S.E."/>
            <person name="Bellgard M.I."/>
        </authorList>
    </citation>
    <scope>NUCLEOTIDE SEQUENCE</scope>
    <source>
        <tissue evidence="2">Shoot tissue taken approximately 20 cm above the soil surface</tissue>
    </source>
</reference>
<name>A0A0A9HCA0_ARUDO</name>
<organism evidence="2">
    <name type="scientific">Arundo donax</name>
    <name type="common">Giant reed</name>
    <name type="synonym">Donax arundinaceus</name>
    <dbReference type="NCBI Taxonomy" id="35708"/>
    <lineage>
        <taxon>Eukaryota</taxon>
        <taxon>Viridiplantae</taxon>
        <taxon>Streptophyta</taxon>
        <taxon>Embryophyta</taxon>
        <taxon>Tracheophyta</taxon>
        <taxon>Spermatophyta</taxon>
        <taxon>Magnoliopsida</taxon>
        <taxon>Liliopsida</taxon>
        <taxon>Poales</taxon>
        <taxon>Poaceae</taxon>
        <taxon>PACMAD clade</taxon>
        <taxon>Arundinoideae</taxon>
        <taxon>Arundineae</taxon>
        <taxon>Arundo</taxon>
    </lineage>
</organism>
<evidence type="ECO:0000313" key="2">
    <source>
        <dbReference type="EMBL" id="JAE34382.1"/>
    </source>
</evidence>